<evidence type="ECO:0000313" key="2">
    <source>
        <dbReference type="EMBL" id="EKR57066.1"/>
    </source>
</evidence>
<feature type="transmembrane region" description="Helical" evidence="1">
    <location>
        <begin position="133"/>
        <end position="154"/>
    </location>
</feature>
<sequence length="224" mass="26482">MPSTLIENKNEMFIKFQNIKIKRELFYLGLLVNVLVFQMNCIVSFYKKNEIPISDIRKSYPIDLKIFVNSNISNAWTREEYKSSVLKVDNVTRIFSNLVYKKLKDNDRIFAKDLGDAKIEYQGIVKINYYTSIYSIIIQVPILGFSYGLIPGLLPMRHNIEIYFYNKSGDMVWYREETVDMMSYLGMPFVLIAPWYGQRVNYVNLYHDIIAKNILKFNEEINNK</sequence>
<dbReference type="EMBL" id="AHNR02000005">
    <property type="protein sequence ID" value="EKR57066.1"/>
    <property type="molecule type" value="Genomic_DNA"/>
</dbReference>
<name>A0A0E2DAH6_LEPIR</name>
<protein>
    <submittedName>
        <fullName evidence="2">Uncharacterized protein</fullName>
    </submittedName>
</protein>
<keyword evidence="1" id="KW-0472">Membrane</keyword>
<gene>
    <name evidence="2" type="ORF">LEP1GSC105_4022</name>
</gene>
<feature type="transmembrane region" description="Helical" evidence="1">
    <location>
        <begin position="25"/>
        <end position="46"/>
    </location>
</feature>
<proteinExistence type="predicted"/>
<reference evidence="2 3" key="1">
    <citation type="submission" date="2012-10" db="EMBL/GenBank/DDBJ databases">
        <authorList>
            <person name="Harkins D.M."/>
            <person name="Durkin A.S."/>
            <person name="Brinkac L.M."/>
            <person name="Haft D.H."/>
            <person name="Selengut J.D."/>
            <person name="Sanka R."/>
            <person name="DePew J."/>
            <person name="Purushe J."/>
            <person name="Chanthongthip A."/>
            <person name="Lattana O."/>
            <person name="Phetsouvanh R."/>
            <person name="Newton P.N."/>
            <person name="Vinetz J.M."/>
            <person name="Sutton G.G."/>
            <person name="Nierman W.C."/>
            <person name="Fouts D.E."/>
        </authorList>
    </citation>
    <scope>NUCLEOTIDE SEQUENCE [LARGE SCALE GENOMIC DNA]</scope>
    <source>
        <strain evidence="2 3">UI 12758</strain>
    </source>
</reference>
<organism evidence="2 3">
    <name type="scientific">Leptospira interrogans str. UI 12758</name>
    <dbReference type="NCBI Taxonomy" id="1049938"/>
    <lineage>
        <taxon>Bacteria</taxon>
        <taxon>Pseudomonadati</taxon>
        <taxon>Spirochaetota</taxon>
        <taxon>Spirochaetia</taxon>
        <taxon>Leptospirales</taxon>
        <taxon>Leptospiraceae</taxon>
        <taxon>Leptospira</taxon>
    </lineage>
</organism>
<dbReference type="AlphaFoldDB" id="A0A0E2DAH6"/>
<dbReference type="RefSeq" id="WP_001141260.1">
    <property type="nucleotide sequence ID" value="NZ_AHNR02000005.1"/>
</dbReference>
<keyword evidence="1" id="KW-0812">Transmembrane</keyword>
<evidence type="ECO:0000313" key="3">
    <source>
        <dbReference type="Proteomes" id="UP000001340"/>
    </source>
</evidence>
<keyword evidence="1" id="KW-1133">Transmembrane helix</keyword>
<accession>A0A0E2DAH6</accession>
<dbReference type="Proteomes" id="UP000001340">
    <property type="component" value="Unassembled WGS sequence"/>
</dbReference>
<evidence type="ECO:0000256" key="1">
    <source>
        <dbReference type="SAM" id="Phobius"/>
    </source>
</evidence>
<comment type="caution">
    <text evidence="2">The sequence shown here is derived from an EMBL/GenBank/DDBJ whole genome shotgun (WGS) entry which is preliminary data.</text>
</comment>